<name>A0A135SZ28_9PEZI</name>
<feature type="region of interest" description="Disordered" evidence="7">
    <location>
        <begin position="540"/>
        <end position="569"/>
    </location>
</feature>
<evidence type="ECO:0000256" key="4">
    <source>
        <dbReference type="ARBA" id="ARBA00022771"/>
    </source>
</evidence>
<dbReference type="GO" id="GO:0000981">
    <property type="term" value="F:DNA-binding transcription factor activity, RNA polymerase II-specific"/>
    <property type="evidence" value="ECO:0007669"/>
    <property type="project" value="InterPro"/>
</dbReference>
<evidence type="ECO:0000313" key="9">
    <source>
        <dbReference type="EMBL" id="KXH41178.1"/>
    </source>
</evidence>
<feature type="domain" description="Xylanolytic transcriptional activator regulatory" evidence="8">
    <location>
        <begin position="618"/>
        <end position="849"/>
    </location>
</feature>
<dbReference type="Gene3D" id="3.20.20.80">
    <property type="entry name" value="Glycosidases"/>
    <property type="match status" value="1"/>
</dbReference>
<evidence type="ECO:0000313" key="10">
    <source>
        <dbReference type="Proteomes" id="UP000070328"/>
    </source>
</evidence>
<keyword evidence="6" id="KW-0539">Nucleus</keyword>
<dbReference type="InterPro" id="IPR007219">
    <property type="entry name" value="XnlR_reg_dom"/>
</dbReference>
<dbReference type="Pfam" id="PF04082">
    <property type="entry name" value="Fungal_trans"/>
    <property type="match status" value="1"/>
</dbReference>
<keyword evidence="4" id="KW-0863">Zinc-finger</keyword>
<keyword evidence="10" id="KW-1185">Reference proteome</keyword>
<comment type="subcellular location">
    <subcellularLocation>
        <location evidence="1">Nucleus</location>
    </subcellularLocation>
</comment>
<dbReference type="OrthoDB" id="654211at2759"/>
<evidence type="ECO:0000256" key="3">
    <source>
        <dbReference type="ARBA" id="ARBA00022737"/>
    </source>
</evidence>
<proteinExistence type="predicted"/>
<sequence length="1129" mass="125529">MRYRGVVYDVGLHVTADTASVEPFDPKLVAHDLKVIATDLHANAVRIEGESIQRLVAASRIAHSRGLAVFFNPWKMHAPADEVRTYLAEAAQAAEDLRGEGVDIVFVSQCEYTIFNEGVFPGKDLMERVKWMSGQMKETPDGPCMSDSLHEACSKLNDVLKSFLQVIRPVFHGRVTYSAGMWESVDWTLFDIVGVDHYRQGESESDYLKGLERHRCEKPLAVMEFGCCAYEGAAALGAGGFMPLQGTNPDGTGNFAGGVVPKYSETEQADYVEAVIRMLSGANLDAMFVYVFSFPTYRAGEGLRNLDMMSFSYVFDNVFGLFVRKNTQEKLQMRVINVITNVLTILAHSSFLAAQADSQVVLLPLLLSPNNTLRLQESRSQSRQHVKSLSYVPSQLRSRRASKKTPENARDLLTRHERLYHATGNATTPLAMSPTTAGQDQNSAALNPTTVYHEVMQATSQMTLNASEHLGVQGAAAPQELMQQFPYDNNPELLNLPSPMEAMLDISEFFDAVGLDFQHEFDLSPSTGFAAGHFHESEHITTSAPSTGRYQSTPESQELASNESPRMRSINPIPDADTGEVNESQRSQFIQYLKPYAAALGSFRLPSRLSLSRYIAGYIDGYNDHHPFMHMPTFCMKYYRESPELVLALLAVGAQLRYETRNASALYRAGRAIILYRLESGELATQPGGLCGISRPSNPLALTGEEAYSSAAASRLDTMKAILLLATYSTWQEDLCLVRESLEYPGLLARCLRESGLVNDASHNDKNLDWHSWARAESDRRAKLAAFCFLNLQTLVFNVPPVILANEIDLWLPVTCDEWLAPSAALWLEARSKSPALVRFQEAFVNLVQPRTEECPVPSPFGNFVLIHAILQRLIVAKQLSLDPASPGYAPEEVAKFESSLHRWRDQWCKAPESVLDVRHTKGSLSWTATSLLGLAHVRLHFASRRPQEVCSGNPKTIAGNAWDARPPERGPQLVYALLHAVHALNIPVQLGIDYLASCQAFFWSLQHCFCSFEAAVFLSKWLYMLAETQNTGELDKCVVNEALASVEAIDGFDLSTMEDNTSHSLETLGNLVIKLFAKMFERCNSAWPIMRTIGQSLHQYASLLDEYGKSPSHDEERDIDVSVTTRSR</sequence>
<dbReference type="PANTHER" id="PTHR40626">
    <property type="entry name" value="MIP31509P"/>
    <property type="match status" value="1"/>
</dbReference>
<dbReference type="GO" id="GO:0000978">
    <property type="term" value="F:RNA polymerase II cis-regulatory region sequence-specific DNA binding"/>
    <property type="evidence" value="ECO:0007669"/>
    <property type="project" value="InterPro"/>
</dbReference>
<dbReference type="SUPFAM" id="SSF51445">
    <property type="entry name" value="(Trans)glycosidases"/>
    <property type="match status" value="1"/>
</dbReference>
<dbReference type="EMBL" id="JFBX01000347">
    <property type="protein sequence ID" value="KXH41178.1"/>
    <property type="molecule type" value="Genomic_DNA"/>
</dbReference>
<dbReference type="GO" id="GO:0005634">
    <property type="term" value="C:nucleus"/>
    <property type="evidence" value="ECO:0007669"/>
    <property type="project" value="UniProtKB-SubCell"/>
</dbReference>
<keyword evidence="5" id="KW-0862">Zinc</keyword>
<dbReference type="CDD" id="cd12148">
    <property type="entry name" value="fungal_TF_MHR"/>
    <property type="match status" value="1"/>
</dbReference>
<dbReference type="InterPro" id="IPR051059">
    <property type="entry name" value="VerF-like"/>
</dbReference>
<keyword evidence="2" id="KW-0479">Metal-binding</keyword>
<organism evidence="9 10">
    <name type="scientific">Colletotrichum simmondsii</name>
    <dbReference type="NCBI Taxonomy" id="703756"/>
    <lineage>
        <taxon>Eukaryota</taxon>
        <taxon>Fungi</taxon>
        <taxon>Dikarya</taxon>
        <taxon>Ascomycota</taxon>
        <taxon>Pezizomycotina</taxon>
        <taxon>Sordariomycetes</taxon>
        <taxon>Hypocreomycetidae</taxon>
        <taxon>Glomerellales</taxon>
        <taxon>Glomerellaceae</taxon>
        <taxon>Colletotrichum</taxon>
        <taxon>Colletotrichum acutatum species complex</taxon>
    </lineage>
</organism>
<dbReference type="AlphaFoldDB" id="A0A135SZ28"/>
<feature type="compositionally biased region" description="Polar residues" evidence="7">
    <location>
        <begin position="540"/>
        <end position="564"/>
    </location>
</feature>
<comment type="caution">
    <text evidence="9">The sequence shown here is derived from an EMBL/GenBank/DDBJ whole genome shotgun (WGS) entry which is preliminary data.</text>
</comment>
<evidence type="ECO:0000256" key="6">
    <source>
        <dbReference type="ARBA" id="ARBA00023242"/>
    </source>
</evidence>
<feature type="region of interest" description="Disordered" evidence="7">
    <location>
        <begin position="1110"/>
        <end position="1129"/>
    </location>
</feature>
<dbReference type="GO" id="GO:0006351">
    <property type="term" value="P:DNA-templated transcription"/>
    <property type="evidence" value="ECO:0007669"/>
    <property type="project" value="InterPro"/>
</dbReference>
<evidence type="ECO:0000256" key="2">
    <source>
        <dbReference type="ARBA" id="ARBA00022723"/>
    </source>
</evidence>
<keyword evidence="3" id="KW-0677">Repeat</keyword>
<dbReference type="InterPro" id="IPR017853">
    <property type="entry name" value="GH"/>
</dbReference>
<evidence type="ECO:0000256" key="1">
    <source>
        <dbReference type="ARBA" id="ARBA00004123"/>
    </source>
</evidence>
<dbReference type="GO" id="GO:0008270">
    <property type="term" value="F:zinc ion binding"/>
    <property type="evidence" value="ECO:0007669"/>
    <property type="project" value="UniProtKB-KW"/>
</dbReference>
<dbReference type="GO" id="GO:0000785">
    <property type="term" value="C:chromatin"/>
    <property type="evidence" value="ECO:0007669"/>
    <property type="project" value="TreeGrafter"/>
</dbReference>
<feature type="region of interest" description="Disordered" evidence="7">
    <location>
        <begin position="377"/>
        <end position="407"/>
    </location>
</feature>
<evidence type="ECO:0000256" key="7">
    <source>
        <dbReference type="SAM" id="MobiDB-lite"/>
    </source>
</evidence>
<reference evidence="9 10" key="1">
    <citation type="submission" date="2014-02" db="EMBL/GenBank/DDBJ databases">
        <title>The genome sequence of Colletotrichum simmondsii CBS122122.</title>
        <authorList>
            <person name="Baroncelli R."/>
            <person name="Thon M.R."/>
        </authorList>
    </citation>
    <scope>NUCLEOTIDE SEQUENCE [LARGE SCALE GENOMIC DNA]</scope>
    <source>
        <strain evidence="9 10">CBS122122</strain>
    </source>
</reference>
<evidence type="ECO:0000259" key="8">
    <source>
        <dbReference type="Pfam" id="PF04082"/>
    </source>
</evidence>
<gene>
    <name evidence="9" type="ORF">CSIM01_03384</name>
</gene>
<protein>
    <submittedName>
        <fullName evidence="9">Regulatory protein</fullName>
    </submittedName>
</protein>
<accession>A0A135SZ28</accession>
<evidence type="ECO:0000256" key="5">
    <source>
        <dbReference type="ARBA" id="ARBA00022833"/>
    </source>
</evidence>
<dbReference type="PANTHER" id="PTHR40626:SF10">
    <property type="entry name" value="C2H2-TYPE DOMAIN-CONTAINING PROTEIN"/>
    <property type="match status" value="1"/>
</dbReference>
<feature type="compositionally biased region" description="Basic and acidic residues" evidence="7">
    <location>
        <begin position="1110"/>
        <end position="1121"/>
    </location>
</feature>
<dbReference type="Proteomes" id="UP000070328">
    <property type="component" value="Unassembled WGS sequence"/>
</dbReference>